<evidence type="ECO:0000313" key="4">
    <source>
        <dbReference type="Proteomes" id="UP000780768"/>
    </source>
</evidence>
<dbReference type="EMBL" id="DYVR01000179">
    <property type="protein sequence ID" value="HJF85304.1"/>
    <property type="molecule type" value="Genomic_DNA"/>
</dbReference>
<dbReference type="Gene3D" id="3.40.50.720">
    <property type="entry name" value="NAD(P)-binding Rossmann-like Domain"/>
    <property type="match status" value="1"/>
</dbReference>
<comment type="caution">
    <text evidence="3">The sequence shown here is derived from an EMBL/GenBank/DDBJ whole genome shotgun (WGS) entry which is preliminary data.</text>
</comment>
<reference evidence="3" key="1">
    <citation type="journal article" date="2021" name="PeerJ">
        <title>Extensive microbial diversity within the chicken gut microbiome revealed by metagenomics and culture.</title>
        <authorList>
            <person name="Gilroy R."/>
            <person name="Ravi A."/>
            <person name="Getino M."/>
            <person name="Pursley I."/>
            <person name="Horton D.L."/>
            <person name="Alikhan N.F."/>
            <person name="Baker D."/>
            <person name="Gharbi K."/>
            <person name="Hall N."/>
            <person name="Watson M."/>
            <person name="Adriaenssens E.M."/>
            <person name="Foster-Nyarko E."/>
            <person name="Jarju S."/>
            <person name="Secka A."/>
            <person name="Antonio M."/>
            <person name="Oren A."/>
            <person name="Chaudhuri R.R."/>
            <person name="La Ragione R."/>
            <person name="Hildebrand F."/>
            <person name="Pallen M.J."/>
        </authorList>
    </citation>
    <scope>NUCLEOTIDE SEQUENCE</scope>
    <source>
        <strain evidence="3">7318</strain>
    </source>
</reference>
<gene>
    <name evidence="3" type="ORF">K8V65_06575</name>
</gene>
<reference evidence="3" key="2">
    <citation type="submission" date="2021-09" db="EMBL/GenBank/DDBJ databases">
        <authorList>
            <person name="Gilroy R."/>
        </authorList>
    </citation>
    <scope>NUCLEOTIDE SEQUENCE</scope>
    <source>
        <strain evidence="3">7318</strain>
    </source>
</reference>
<dbReference type="InterPro" id="IPR018931">
    <property type="entry name" value="DUF2520"/>
</dbReference>
<dbReference type="PANTHER" id="PTHR40459">
    <property type="entry name" value="CONSERVED HYPOTHETICAL ALANINE AND LEUCINE RICH PROTEIN"/>
    <property type="match status" value="1"/>
</dbReference>
<dbReference type="InterPro" id="IPR037108">
    <property type="entry name" value="TM1727-like_C_sf"/>
</dbReference>
<dbReference type="SUPFAM" id="SSF48179">
    <property type="entry name" value="6-phosphogluconate dehydrogenase C-terminal domain-like"/>
    <property type="match status" value="1"/>
</dbReference>
<protein>
    <submittedName>
        <fullName evidence="3">DUF2520 domain-containing protein</fullName>
    </submittedName>
</protein>
<dbReference type="Pfam" id="PF03807">
    <property type="entry name" value="F420_oxidored"/>
    <property type="match status" value="1"/>
</dbReference>
<dbReference type="Proteomes" id="UP000780768">
    <property type="component" value="Unassembled WGS sequence"/>
</dbReference>
<name>A0A921L7X1_9FIRM</name>
<evidence type="ECO:0000259" key="1">
    <source>
        <dbReference type="Pfam" id="PF03807"/>
    </source>
</evidence>
<dbReference type="PANTHER" id="PTHR40459:SF1">
    <property type="entry name" value="CONSERVED HYPOTHETICAL ALANINE AND LEUCINE RICH PROTEIN"/>
    <property type="match status" value="1"/>
</dbReference>
<dbReference type="Gene3D" id="1.10.1040.20">
    <property type="entry name" value="ProC-like, C-terminal domain"/>
    <property type="match status" value="1"/>
</dbReference>
<sequence length="281" mass="31287">MKIGFIGAGKVGFSLGKYFISNGISVTGYYSRSPKSAKSAAEFTNSRMYSSLTDILKDSDTLFLTVPDDVIGTVWEHIKNLDVRNKKICHCSGSISSAAFFDAENKGAFAYSIHPLCAVSDKYNSWRDLKNTVFTIEGSEQYLTKMRNLFAGFGNETVVINTKDKALYHAGAVLASNLVIALLSMSEDVLKQCGFSAESARKALLPLFKVNAENIVQNGPEKALTGPVERNDVQTVRYHLESLGKDLTKREVYRLLSLELTKIAQEKHWQRNYTQMKEVLK</sequence>
<dbReference type="AlphaFoldDB" id="A0A921L7X1"/>
<dbReference type="SUPFAM" id="SSF51735">
    <property type="entry name" value="NAD(P)-binding Rossmann-fold domains"/>
    <property type="match status" value="1"/>
</dbReference>
<evidence type="ECO:0000259" key="2">
    <source>
        <dbReference type="Pfam" id="PF10728"/>
    </source>
</evidence>
<feature type="domain" description="Pyrroline-5-carboxylate reductase catalytic N-terminal" evidence="1">
    <location>
        <begin position="2"/>
        <end position="80"/>
    </location>
</feature>
<dbReference type="InterPro" id="IPR008927">
    <property type="entry name" value="6-PGluconate_DH-like_C_sf"/>
</dbReference>
<proteinExistence type="predicted"/>
<dbReference type="InterPro" id="IPR036291">
    <property type="entry name" value="NAD(P)-bd_dom_sf"/>
</dbReference>
<organism evidence="3 4">
    <name type="scientific">Megamonas hypermegale</name>
    <dbReference type="NCBI Taxonomy" id="158847"/>
    <lineage>
        <taxon>Bacteria</taxon>
        <taxon>Bacillati</taxon>
        <taxon>Bacillota</taxon>
        <taxon>Negativicutes</taxon>
        <taxon>Selenomonadales</taxon>
        <taxon>Selenomonadaceae</taxon>
        <taxon>Megamonas</taxon>
    </lineage>
</organism>
<evidence type="ECO:0000313" key="3">
    <source>
        <dbReference type="EMBL" id="HJF85304.1"/>
    </source>
</evidence>
<dbReference type="Pfam" id="PF10728">
    <property type="entry name" value="DUF2520"/>
    <property type="match status" value="1"/>
</dbReference>
<dbReference type="InterPro" id="IPR028939">
    <property type="entry name" value="P5C_Rdtase_cat_N"/>
</dbReference>
<feature type="domain" description="DUF2520" evidence="2">
    <location>
        <begin position="133"/>
        <end position="258"/>
    </location>
</feature>
<accession>A0A921L7X1</accession>